<reference evidence="1 2" key="1">
    <citation type="submission" date="2015-11" db="EMBL/GenBank/DDBJ databases">
        <title>Genomic analysis of 38 Legionella species identifies large and diverse effector repertoires.</title>
        <authorList>
            <person name="Burstein D."/>
            <person name="Amaro F."/>
            <person name="Zusman T."/>
            <person name="Lifshitz Z."/>
            <person name="Cohen O."/>
            <person name="Gilbert J.A."/>
            <person name="Pupko T."/>
            <person name="Shuman H.A."/>
            <person name="Segal G."/>
        </authorList>
    </citation>
    <scope>NUCLEOTIDE SEQUENCE [LARGE SCALE GENOMIC DNA]</scope>
    <source>
        <strain evidence="1 2">ATCC 49655</strain>
    </source>
</reference>
<evidence type="ECO:0000313" key="1">
    <source>
        <dbReference type="EMBL" id="KTD65163.1"/>
    </source>
</evidence>
<comment type="caution">
    <text evidence="1">The sequence shown here is derived from an EMBL/GenBank/DDBJ whole genome shotgun (WGS) entry which is preliminary data.</text>
</comment>
<name>A0A0W0Z7T0_9GAMM</name>
<dbReference type="Proteomes" id="UP000054600">
    <property type="component" value="Unassembled WGS sequence"/>
</dbReference>
<keyword evidence="2" id="KW-1185">Reference proteome</keyword>
<dbReference type="PATRIC" id="fig|1122169.6.peg.608"/>
<dbReference type="EMBL" id="LNYW01000016">
    <property type="protein sequence ID" value="KTD65163.1"/>
    <property type="molecule type" value="Genomic_DNA"/>
</dbReference>
<evidence type="ECO:0000313" key="2">
    <source>
        <dbReference type="Proteomes" id="UP000054600"/>
    </source>
</evidence>
<organism evidence="1 2">
    <name type="scientific">Legionella shakespearei DSM 23087</name>
    <dbReference type="NCBI Taxonomy" id="1122169"/>
    <lineage>
        <taxon>Bacteria</taxon>
        <taxon>Pseudomonadati</taxon>
        <taxon>Pseudomonadota</taxon>
        <taxon>Gammaproteobacteria</taxon>
        <taxon>Legionellales</taxon>
        <taxon>Legionellaceae</taxon>
        <taxon>Legionella</taxon>
    </lineage>
</organism>
<dbReference type="RefSeq" id="WP_058387177.1">
    <property type="nucleotide sequence ID" value="NZ_LNYW01000016.1"/>
</dbReference>
<accession>A0A0W0Z7T0</accession>
<gene>
    <name evidence="1" type="ORF">Lsha_0532</name>
</gene>
<proteinExistence type="predicted"/>
<dbReference type="AlphaFoldDB" id="A0A0W0Z7T0"/>
<protein>
    <submittedName>
        <fullName evidence="1">Uncharacterized protein</fullName>
    </submittedName>
</protein>
<sequence length="155" mass="17869">MFLKREYNSEAVQRINNHINGLNTVLKEISADLNDLEKYMSNRNRYDRIALAITRVEVIETEEDLQDKDLVLRLTTRFSNSIFYTAPELIEEYGLNPLRAALRAHQERVSILNKIKTGEEITHEELELLKKVPVMSGIEQEVDIKIATPSAQPSM</sequence>